<dbReference type="EMBL" id="KZ613847">
    <property type="protein sequence ID" value="PMD56793.1"/>
    <property type="molecule type" value="Genomic_DNA"/>
</dbReference>
<dbReference type="InParanoid" id="A0A2J6T1H4"/>
<evidence type="ECO:0000256" key="1">
    <source>
        <dbReference type="SAM" id="MobiDB-lite"/>
    </source>
</evidence>
<protein>
    <submittedName>
        <fullName evidence="2">Uncharacterized protein</fullName>
    </submittedName>
</protein>
<feature type="region of interest" description="Disordered" evidence="1">
    <location>
        <begin position="154"/>
        <end position="174"/>
    </location>
</feature>
<proteinExistence type="predicted"/>
<dbReference type="OrthoDB" id="10404542at2759"/>
<name>A0A2J6T1H4_9HELO</name>
<evidence type="ECO:0000313" key="3">
    <source>
        <dbReference type="Proteomes" id="UP000235371"/>
    </source>
</evidence>
<dbReference type="GeneID" id="36591507"/>
<keyword evidence="3" id="KW-1185">Reference proteome</keyword>
<organism evidence="2 3">
    <name type="scientific">Hyaloscypha bicolor E</name>
    <dbReference type="NCBI Taxonomy" id="1095630"/>
    <lineage>
        <taxon>Eukaryota</taxon>
        <taxon>Fungi</taxon>
        <taxon>Dikarya</taxon>
        <taxon>Ascomycota</taxon>
        <taxon>Pezizomycotina</taxon>
        <taxon>Leotiomycetes</taxon>
        <taxon>Helotiales</taxon>
        <taxon>Hyaloscyphaceae</taxon>
        <taxon>Hyaloscypha</taxon>
        <taxon>Hyaloscypha bicolor</taxon>
    </lineage>
</organism>
<dbReference type="Proteomes" id="UP000235371">
    <property type="component" value="Unassembled WGS sequence"/>
</dbReference>
<dbReference type="RefSeq" id="XP_024733697.1">
    <property type="nucleotide sequence ID" value="XM_024883430.1"/>
</dbReference>
<reference evidence="2 3" key="1">
    <citation type="submission" date="2016-04" db="EMBL/GenBank/DDBJ databases">
        <title>A degradative enzymes factory behind the ericoid mycorrhizal symbiosis.</title>
        <authorList>
            <consortium name="DOE Joint Genome Institute"/>
            <person name="Martino E."/>
            <person name="Morin E."/>
            <person name="Grelet G."/>
            <person name="Kuo A."/>
            <person name="Kohler A."/>
            <person name="Daghino S."/>
            <person name="Barry K."/>
            <person name="Choi C."/>
            <person name="Cichocki N."/>
            <person name="Clum A."/>
            <person name="Copeland A."/>
            <person name="Hainaut M."/>
            <person name="Haridas S."/>
            <person name="Labutti K."/>
            <person name="Lindquist E."/>
            <person name="Lipzen A."/>
            <person name="Khouja H.-R."/>
            <person name="Murat C."/>
            <person name="Ohm R."/>
            <person name="Olson A."/>
            <person name="Spatafora J."/>
            <person name="Veneault-Fourrey C."/>
            <person name="Henrissat B."/>
            <person name="Grigoriev I."/>
            <person name="Martin F."/>
            <person name="Perotto S."/>
        </authorList>
    </citation>
    <scope>NUCLEOTIDE SEQUENCE [LARGE SCALE GENOMIC DNA]</scope>
    <source>
        <strain evidence="2 3">E</strain>
    </source>
</reference>
<gene>
    <name evidence="2" type="ORF">K444DRAFT_631960</name>
</gene>
<evidence type="ECO:0000313" key="2">
    <source>
        <dbReference type="EMBL" id="PMD56793.1"/>
    </source>
</evidence>
<accession>A0A2J6T1H4</accession>
<sequence>MVPCGINCEFNIEVARDDASIIATDYDGPRRDIGYTIEVNDIDVTRRNWGFVPTLAHVIQSPKSKFEQIRESIQQSETFKNLDGMLKQSKVSIQHSKTVKNINKILQQSKEKVDELFQEPKQNLDDMLSRLRNTITKVSLRKTSYGNIREVSKPITQTPRSDRTDNHGVSSPSRMKRQASMFLTTTKSISNNLRNFISNRFPRPATPDPVYYPIVTYDMPEEQTEGISRWVNNAHEGEEDPTNRDLFKVITTAQLLKMKGADMDTIERLRHYRVPPSTPVPQENREALAAALETDREEQLDGEEPYLEELEEEYEIPPKRKDLIKYLGLESNSLHIMKDPTYAYDDPANLSDYYKISVNCSDEDLLEELEDLKIPRWEGPEADPDYNPRDYDRPARTDWMQPPRTHKPSHSIILWLWSRGHSHHKIVQTIQLLDPSFLRDFSGHIWKGLFIPEYTEMTDGIIEKLRVLAPAPLHEWEVPGALDRHGKEFSDTYKDLRNQQCIDNLMKFTERVITNHFFYRIRRGYISYGDINIQHAGTTK</sequence>
<dbReference type="AlphaFoldDB" id="A0A2J6T1H4"/>